<sequence length="99" mass="10705">MSLSSTSTLKSQLIRNLGPQAQAYFDTLASFVSGRISRTEFEDSAKQVLTSATLTTQCTDNITIRCDCHTQTPSHTTSLVSPETSTDKAETDSPSISRT</sequence>
<dbReference type="Proteomes" id="UP001148786">
    <property type="component" value="Unassembled WGS sequence"/>
</dbReference>
<name>A0A9W8MQ21_9AGAR</name>
<feature type="compositionally biased region" description="Polar residues" evidence="1">
    <location>
        <begin position="70"/>
        <end position="84"/>
    </location>
</feature>
<dbReference type="GO" id="GO:0070461">
    <property type="term" value="C:SAGA-type complex"/>
    <property type="evidence" value="ECO:0007669"/>
    <property type="project" value="InterPro"/>
</dbReference>
<evidence type="ECO:0000313" key="2">
    <source>
        <dbReference type="EMBL" id="KAJ3501667.1"/>
    </source>
</evidence>
<keyword evidence="3" id="KW-1185">Reference proteome</keyword>
<comment type="caution">
    <text evidence="2">The sequence shown here is derived from an EMBL/GenBank/DDBJ whole genome shotgun (WGS) entry which is preliminary data.</text>
</comment>
<reference evidence="2" key="1">
    <citation type="submission" date="2022-07" db="EMBL/GenBank/DDBJ databases">
        <title>Genome Sequence of Agrocybe chaxingu.</title>
        <authorList>
            <person name="Buettner E."/>
        </authorList>
    </citation>
    <scope>NUCLEOTIDE SEQUENCE</scope>
    <source>
        <strain evidence="2">MP-N11</strain>
    </source>
</reference>
<protein>
    <submittedName>
        <fullName evidence="2">Uncharacterized protein</fullName>
    </submittedName>
</protein>
<feature type="region of interest" description="Disordered" evidence="1">
    <location>
        <begin position="70"/>
        <end position="99"/>
    </location>
</feature>
<organism evidence="2 3">
    <name type="scientific">Agrocybe chaxingu</name>
    <dbReference type="NCBI Taxonomy" id="84603"/>
    <lineage>
        <taxon>Eukaryota</taxon>
        <taxon>Fungi</taxon>
        <taxon>Dikarya</taxon>
        <taxon>Basidiomycota</taxon>
        <taxon>Agaricomycotina</taxon>
        <taxon>Agaricomycetes</taxon>
        <taxon>Agaricomycetidae</taxon>
        <taxon>Agaricales</taxon>
        <taxon>Agaricineae</taxon>
        <taxon>Strophariaceae</taxon>
        <taxon>Agrocybe</taxon>
    </lineage>
</organism>
<proteinExistence type="predicted"/>
<evidence type="ECO:0000256" key="1">
    <source>
        <dbReference type="SAM" id="MobiDB-lite"/>
    </source>
</evidence>
<dbReference type="OrthoDB" id="10264870at2759"/>
<dbReference type="InterPro" id="IPR024738">
    <property type="entry name" value="Hfi1/Tada1"/>
</dbReference>
<accession>A0A9W8MQ21</accession>
<evidence type="ECO:0000313" key="3">
    <source>
        <dbReference type="Proteomes" id="UP001148786"/>
    </source>
</evidence>
<dbReference type="AlphaFoldDB" id="A0A9W8MQ21"/>
<dbReference type="EMBL" id="JANKHO010001399">
    <property type="protein sequence ID" value="KAJ3501667.1"/>
    <property type="molecule type" value="Genomic_DNA"/>
</dbReference>
<gene>
    <name evidence="2" type="ORF">NLJ89_g9234</name>
</gene>
<dbReference type="Pfam" id="PF12767">
    <property type="entry name" value="SAGA-Tad1"/>
    <property type="match status" value="1"/>
</dbReference>